<dbReference type="PANTHER" id="PTHR13396:SF5">
    <property type="entry name" value="NEDD4 FAMILY INTERACTING PROTEIN"/>
    <property type="match status" value="1"/>
</dbReference>
<evidence type="ECO:0000256" key="6">
    <source>
        <dbReference type="SAM" id="Phobius"/>
    </source>
</evidence>
<dbReference type="OrthoDB" id="10003116at2759"/>
<feature type="region of interest" description="Disordered" evidence="5">
    <location>
        <begin position="1"/>
        <end position="80"/>
    </location>
</feature>
<protein>
    <recommendedName>
        <fullName evidence="9">Metal homeostatis protein bsd2</fullName>
    </recommendedName>
</protein>
<feature type="transmembrane region" description="Helical" evidence="6">
    <location>
        <begin position="241"/>
        <end position="260"/>
    </location>
</feature>
<dbReference type="GO" id="GO:0007034">
    <property type="term" value="P:vacuolar transport"/>
    <property type="evidence" value="ECO:0007669"/>
    <property type="project" value="InterPro"/>
</dbReference>
<dbReference type="VEuPathDB" id="FungiDB:RhiirFUN_006079"/>
<evidence type="ECO:0000313" key="7">
    <source>
        <dbReference type="EMBL" id="PKK66068.1"/>
    </source>
</evidence>
<dbReference type="GO" id="GO:0031398">
    <property type="term" value="P:positive regulation of protein ubiquitination"/>
    <property type="evidence" value="ECO:0007669"/>
    <property type="project" value="TreeGrafter"/>
</dbReference>
<evidence type="ECO:0000256" key="1">
    <source>
        <dbReference type="ARBA" id="ARBA00004141"/>
    </source>
</evidence>
<dbReference type="VEuPathDB" id="FungiDB:FUN_003947"/>
<feature type="region of interest" description="Disordered" evidence="5">
    <location>
        <begin position="112"/>
        <end position="136"/>
    </location>
</feature>
<comment type="subcellular location">
    <subcellularLocation>
        <location evidence="1">Membrane</location>
        <topology evidence="1">Multi-pass membrane protein</topology>
    </subcellularLocation>
</comment>
<keyword evidence="2 6" id="KW-0812">Transmembrane</keyword>
<dbReference type="GO" id="GO:0048471">
    <property type="term" value="C:perinuclear region of cytoplasm"/>
    <property type="evidence" value="ECO:0007669"/>
    <property type="project" value="TreeGrafter"/>
</dbReference>
<dbReference type="GO" id="GO:0030001">
    <property type="term" value="P:metal ion transport"/>
    <property type="evidence" value="ECO:0007669"/>
    <property type="project" value="InterPro"/>
</dbReference>
<dbReference type="GO" id="GO:0005783">
    <property type="term" value="C:endoplasmic reticulum"/>
    <property type="evidence" value="ECO:0007669"/>
    <property type="project" value="TreeGrafter"/>
</dbReference>
<dbReference type="AlphaFoldDB" id="A0A2N1MWT5"/>
<dbReference type="GO" id="GO:0005794">
    <property type="term" value="C:Golgi apparatus"/>
    <property type="evidence" value="ECO:0007669"/>
    <property type="project" value="TreeGrafter"/>
</dbReference>
<evidence type="ECO:0000256" key="4">
    <source>
        <dbReference type="ARBA" id="ARBA00023136"/>
    </source>
</evidence>
<dbReference type="VEuPathDB" id="FungiDB:RhiirA1_425063"/>
<feature type="compositionally biased region" description="Low complexity" evidence="5">
    <location>
        <begin position="29"/>
        <end position="43"/>
    </location>
</feature>
<name>A0A2N1MWT5_9GLOM</name>
<dbReference type="InterPro" id="IPR019325">
    <property type="entry name" value="NEDD4/Bsd2"/>
</dbReference>
<evidence type="ECO:0000313" key="8">
    <source>
        <dbReference type="Proteomes" id="UP000233469"/>
    </source>
</evidence>
<reference evidence="7 8" key="2">
    <citation type="submission" date="2017-10" db="EMBL/GenBank/DDBJ databases">
        <title>Extensive intraspecific genome diversity in a model arbuscular mycorrhizal fungus.</title>
        <authorList>
            <person name="Chen E.C.H."/>
            <person name="Morin E."/>
            <person name="Baudet D."/>
            <person name="Noel J."/>
            <person name="Ndikumana S."/>
            <person name="Charron P."/>
            <person name="St-Onge C."/>
            <person name="Giorgi J."/>
            <person name="Grigoriev I.V."/>
            <person name="Roux C."/>
            <person name="Martin F.M."/>
            <person name="Corradi N."/>
        </authorList>
    </citation>
    <scope>NUCLEOTIDE SEQUENCE [LARGE SCALE GENOMIC DNA]</scope>
    <source>
        <strain evidence="7 8">C2</strain>
    </source>
</reference>
<reference evidence="7 8" key="1">
    <citation type="submission" date="2016-04" db="EMBL/GenBank/DDBJ databases">
        <title>Genome analyses suggest a sexual origin of heterokaryosis in a supposedly ancient asexual fungus.</title>
        <authorList>
            <person name="Ropars J."/>
            <person name="Sedzielewska K."/>
            <person name="Noel J."/>
            <person name="Charron P."/>
            <person name="Farinelli L."/>
            <person name="Marton T."/>
            <person name="Kruger M."/>
            <person name="Pelin A."/>
            <person name="Brachmann A."/>
            <person name="Corradi N."/>
        </authorList>
    </citation>
    <scope>NUCLEOTIDE SEQUENCE [LARGE SCALE GENOMIC DNA]</scope>
    <source>
        <strain evidence="7 8">C2</strain>
    </source>
</reference>
<feature type="transmembrane region" description="Helical" evidence="6">
    <location>
        <begin position="203"/>
        <end position="221"/>
    </location>
</feature>
<dbReference type="GO" id="GO:0016020">
    <property type="term" value="C:membrane"/>
    <property type="evidence" value="ECO:0007669"/>
    <property type="project" value="UniProtKB-SubCell"/>
</dbReference>
<evidence type="ECO:0000256" key="3">
    <source>
        <dbReference type="ARBA" id="ARBA00022989"/>
    </source>
</evidence>
<feature type="transmembrane region" description="Helical" evidence="6">
    <location>
        <begin position="170"/>
        <end position="191"/>
    </location>
</feature>
<evidence type="ECO:0000256" key="5">
    <source>
        <dbReference type="SAM" id="MobiDB-lite"/>
    </source>
</evidence>
<dbReference type="GO" id="GO:0006511">
    <property type="term" value="P:ubiquitin-dependent protein catabolic process"/>
    <property type="evidence" value="ECO:0007669"/>
    <property type="project" value="TreeGrafter"/>
</dbReference>
<feature type="compositionally biased region" description="Low complexity" evidence="5">
    <location>
        <begin position="52"/>
        <end position="69"/>
    </location>
</feature>
<dbReference type="Proteomes" id="UP000233469">
    <property type="component" value="Unassembled WGS sequence"/>
</dbReference>
<keyword evidence="4 6" id="KW-0472">Membrane</keyword>
<gene>
    <name evidence="7" type="ORF">RhiirC2_754119</name>
</gene>
<comment type="caution">
    <text evidence="7">The sequence shown here is derived from an EMBL/GenBank/DDBJ whole genome shotgun (WGS) entry which is preliminary data.</text>
</comment>
<organism evidence="7 8">
    <name type="scientific">Rhizophagus irregularis</name>
    <dbReference type="NCBI Taxonomy" id="588596"/>
    <lineage>
        <taxon>Eukaryota</taxon>
        <taxon>Fungi</taxon>
        <taxon>Fungi incertae sedis</taxon>
        <taxon>Mucoromycota</taxon>
        <taxon>Glomeromycotina</taxon>
        <taxon>Glomeromycetes</taxon>
        <taxon>Glomerales</taxon>
        <taxon>Glomeraceae</taxon>
        <taxon>Rhizophagus</taxon>
    </lineage>
</organism>
<keyword evidence="3 6" id="KW-1133">Transmembrane helix</keyword>
<evidence type="ECO:0000256" key="2">
    <source>
        <dbReference type="ARBA" id="ARBA00022692"/>
    </source>
</evidence>
<evidence type="ECO:0008006" key="9">
    <source>
        <dbReference type="Google" id="ProtNLM"/>
    </source>
</evidence>
<accession>A0A2N1MWT5</accession>
<dbReference type="PANTHER" id="PTHR13396">
    <property type="entry name" value="NEDD4 FAMILY INTERACTING PROTEIN 1/2"/>
    <property type="match status" value="1"/>
</dbReference>
<dbReference type="CDD" id="cd22212">
    <property type="entry name" value="NDFIP-like"/>
    <property type="match status" value="1"/>
</dbReference>
<dbReference type="EMBL" id="LLXL01001149">
    <property type="protein sequence ID" value="PKK66068.1"/>
    <property type="molecule type" value="Genomic_DNA"/>
</dbReference>
<proteinExistence type="predicted"/>
<sequence length="281" mass="31343">MSKYSRVPNSEDDVQVVELQVPPSTVEASTSRSPSPIPSTNNNVDSDEIIETESTPMVTESVEETTSTTDNDNHYENDNGGTRLSILNKIKRKPNATQQATLPVVTDGVFSNLSAKPDTEADKEDENPPPYETAAADAAPPYWETTIIAPGLSGDEILVEGLPVGNFFSFVWNMLVSMSFQFVGFLLTYLLHTNHAAKNGSRAGLGITLVQYGFYLRGRALQDDDYYYDENINDKEVMARSAWLSYILMFLGWFIVIRSVSDFIRVKRMETVMRTTPEENV</sequence>
<dbReference type="Pfam" id="PF10176">
    <property type="entry name" value="NEDD4_Bsd2"/>
    <property type="match status" value="1"/>
</dbReference>